<proteinExistence type="predicted"/>
<dbReference type="VEuPathDB" id="GiardiaDB:GLP15_4006"/>
<sequence>MTNRLSFLPQAVDKNSIISEGKRHIANQQNSISLVTSVIEGNNDRTTDISSISSDGLKLPALKQIITGPSTKFLSASDAVSKLLYELKYISLSIRSVPYRKIEVANVALYYNIHNGNCVSVSPSGFFLIPPPTILSTLQALKLDHKLNTDCPIPLIRVPKELLKKFQSIETDLLSQVTSKKDLDKIDGMCDAVIEPFIHANTSFADTSSPTEYQFFRANLKFKAAKAVFVKKVQNLIPLDHDINMNLVELLLLRPECSYLSKNTCLHYCQSKYHTFGHQYSFHSLSLSWRILTLVFPLMLLKEEQRINDHLKPSDHRLVEIFIERNIKKYLRAELYDCAETTTAPCFYRSLWSLVSTHASLQPSLQSGTFSIHISNTCKKCVTTQSVLPNDLHSIVQKILFLQSWGNVWDVSVDDPVLDVIETGDHMTSLNDLRLHSLEHIEEKCLMDNWVISFWKHQEMNNHLIACDAFITELKRLPKEQLVGLIHAVAVRGTKRVLRGFSSYQLWANNTELDSDLLFAQYCLLFNRPLILDIVSLELDELQWKKRLRLNINKIDMTELHRACPVAWFYLPNKDFQSQLHETLSVINHSISQITFNSNGVFDRLIQNEDMPNQEKLERMHSILPNVAFGVLDRCLYYAYMNILDSIS</sequence>
<dbReference type="EMBL" id="ACVC01000233">
    <property type="protein sequence ID" value="EFO61286.1"/>
    <property type="molecule type" value="Genomic_DNA"/>
</dbReference>
<accession>E1F8C7</accession>
<name>E1F8C7_GIAIA</name>
<dbReference type="Proteomes" id="UP000008974">
    <property type="component" value="Unassembled WGS sequence"/>
</dbReference>
<protein>
    <submittedName>
        <fullName evidence="1">Uncharacterized protein</fullName>
    </submittedName>
</protein>
<dbReference type="OMA" id="GFFLIPP"/>
<dbReference type="OrthoDB" id="10255712at2759"/>
<dbReference type="AlphaFoldDB" id="E1F8C7"/>
<organism evidence="1 2">
    <name type="scientific">Giardia intestinalis (strain P15)</name>
    <name type="common">Giardia lamblia</name>
    <dbReference type="NCBI Taxonomy" id="658858"/>
    <lineage>
        <taxon>Eukaryota</taxon>
        <taxon>Metamonada</taxon>
        <taxon>Diplomonadida</taxon>
        <taxon>Hexamitidae</taxon>
        <taxon>Giardiinae</taxon>
        <taxon>Giardia</taxon>
    </lineage>
</organism>
<gene>
    <name evidence="1" type="ORF">GLP15_4006</name>
</gene>
<evidence type="ECO:0000313" key="2">
    <source>
        <dbReference type="Proteomes" id="UP000008974"/>
    </source>
</evidence>
<reference evidence="1 2" key="1">
    <citation type="journal article" date="2010" name="BMC Genomics">
        <title>Genome analysis and comparative genomics of a Giardia intestinalis assemblage E isolate.</title>
        <authorList>
            <person name="Jerlstrom-Hultqvist J."/>
            <person name="Franzen O."/>
            <person name="Ankarklev J."/>
            <person name="Xu F."/>
            <person name="Nohynkova E."/>
            <person name="Andersson J.O."/>
            <person name="Svard S.G."/>
            <person name="Andersson B."/>
        </authorList>
    </citation>
    <scope>NUCLEOTIDE SEQUENCE [LARGE SCALE GENOMIC DNA]</scope>
    <source>
        <strain evidence="1 2">P15</strain>
    </source>
</reference>
<comment type="caution">
    <text evidence="1">The sequence shown here is derived from an EMBL/GenBank/DDBJ whole genome shotgun (WGS) entry which is preliminary data.</text>
</comment>
<evidence type="ECO:0000313" key="1">
    <source>
        <dbReference type="EMBL" id="EFO61286.1"/>
    </source>
</evidence>